<evidence type="ECO:0000313" key="1">
    <source>
        <dbReference type="EMBL" id="SDY39763.1"/>
    </source>
</evidence>
<dbReference type="InterPro" id="IPR016790">
    <property type="entry name" value="Thiol_ester_hydratase_Rv0216"/>
</dbReference>
<protein>
    <submittedName>
        <fullName evidence="1">L-erythro-3-methylmalyl-CoA dehydratase</fullName>
    </submittedName>
</protein>
<dbReference type="InterPro" id="IPR052342">
    <property type="entry name" value="MCH/BMMD"/>
</dbReference>
<dbReference type="InterPro" id="IPR029069">
    <property type="entry name" value="HotDog_dom_sf"/>
</dbReference>
<dbReference type="RefSeq" id="WP_089883048.1">
    <property type="nucleotide sequence ID" value="NZ_FNPF01000007.1"/>
</dbReference>
<dbReference type="Gene3D" id="3.10.129.10">
    <property type="entry name" value="Hotdog Thioesterase"/>
    <property type="match status" value="1"/>
</dbReference>
<name>A0A1H3JIG7_9RHOB</name>
<dbReference type="InterPro" id="IPR048274">
    <property type="entry name" value="MC_hydratase"/>
</dbReference>
<dbReference type="AlphaFoldDB" id="A0A1H3JIG7"/>
<dbReference type="OrthoDB" id="9796589at2"/>
<dbReference type="PANTHER" id="PTHR43664:SF1">
    <property type="entry name" value="BETA-METHYLMALYL-COA DEHYDRATASE"/>
    <property type="match status" value="1"/>
</dbReference>
<dbReference type="Proteomes" id="UP000199286">
    <property type="component" value="Unassembled WGS sequence"/>
</dbReference>
<reference evidence="1 2" key="1">
    <citation type="submission" date="2016-10" db="EMBL/GenBank/DDBJ databases">
        <authorList>
            <person name="de Groot N.N."/>
        </authorList>
    </citation>
    <scope>NUCLEOTIDE SEQUENCE [LARGE SCALE GENOMIC DNA]</scope>
    <source>
        <strain evidence="1 2">DSM 26880</strain>
    </source>
</reference>
<dbReference type="GO" id="GO:0016829">
    <property type="term" value="F:lyase activity"/>
    <property type="evidence" value="ECO:0007669"/>
    <property type="project" value="InterPro"/>
</dbReference>
<keyword evidence="2" id="KW-1185">Reference proteome</keyword>
<dbReference type="SUPFAM" id="SSF54637">
    <property type="entry name" value="Thioesterase/thiol ester dehydrase-isomerase"/>
    <property type="match status" value="2"/>
</dbReference>
<dbReference type="Pfam" id="PF19315">
    <property type="entry name" value="MC_hydratase"/>
    <property type="match status" value="1"/>
</dbReference>
<dbReference type="CDD" id="cd03451">
    <property type="entry name" value="FkbR2"/>
    <property type="match status" value="2"/>
</dbReference>
<sequence length="342" mass="37326">MSKTSAGRFFEDYSVGQVIDHAVPRTVSGGERALHHALYPARHALHSSDVFAQACGLPASPIDDLMAFHLVFGKTVPDISLNAVANLGYVEGRWHRPVWPGDTLRARSTVIGLKQNSNGKTGVVWVRSEGVNQHGQIVLDYVRWVMVRKRDADAPAPDTVVPELRGALDALDLVLPEGLDFTRYDFTLAGEPHRLRDYTVGEVIDHVDGVTVEEAEHMLATRLWQNTAKVHFDLTVRPEGRLIYGGHVISMARALSFNGLANAQMIVGLNGGAHANPCLAGDTIRAWSEVLDVAECDAPGVGAIRLRLVATKGGEPSTLRGEDGRYLPHVLLDLDYWALMPL</sequence>
<evidence type="ECO:0000313" key="2">
    <source>
        <dbReference type="Proteomes" id="UP000199286"/>
    </source>
</evidence>
<dbReference type="PANTHER" id="PTHR43664">
    <property type="entry name" value="MONOAMINE OXIDASE-RELATED"/>
    <property type="match status" value="1"/>
</dbReference>
<dbReference type="STRING" id="321339.SAMN05444340_10762"/>
<organism evidence="1 2">
    <name type="scientific">Citreimonas salinaria</name>
    <dbReference type="NCBI Taxonomy" id="321339"/>
    <lineage>
        <taxon>Bacteria</taxon>
        <taxon>Pseudomonadati</taxon>
        <taxon>Pseudomonadota</taxon>
        <taxon>Alphaproteobacteria</taxon>
        <taxon>Rhodobacterales</taxon>
        <taxon>Roseobacteraceae</taxon>
        <taxon>Citreimonas</taxon>
    </lineage>
</organism>
<dbReference type="EMBL" id="FNPF01000007">
    <property type="protein sequence ID" value="SDY39763.1"/>
    <property type="molecule type" value="Genomic_DNA"/>
</dbReference>
<proteinExistence type="predicted"/>
<dbReference type="PIRSF" id="PIRSF021494">
    <property type="entry name" value="Rv0216_prd"/>
    <property type="match status" value="1"/>
</dbReference>
<accession>A0A1H3JIG7</accession>
<gene>
    <name evidence="1" type="ORF">SAMN05444340_10762</name>
</gene>